<keyword evidence="1" id="KW-0418">Kinase</keyword>
<dbReference type="Proteomes" id="UP000316609">
    <property type="component" value="Unassembled WGS sequence"/>
</dbReference>
<sequence length="39" mass="4182">ERSALYREVAETRIATDGRTPEEVARALLEALAAAGPRA</sequence>
<gene>
    <name evidence="1" type="ORF">E6K78_07215</name>
</gene>
<dbReference type="GO" id="GO:0016301">
    <property type="term" value="F:kinase activity"/>
    <property type="evidence" value="ECO:0007669"/>
    <property type="project" value="UniProtKB-KW"/>
</dbReference>
<dbReference type="EMBL" id="VBOY01000066">
    <property type="protein sequence ID" value="TMQ65756.1"/>
    <property type="molecule type" value="Genomic_DNA"/>
</dbReference>
<reference evidence="1 2" key="1">
    <citation type="journal article" date="2019" name="Nat. Microbiol.">
        <title>Mediterranean grassland soil C-N compound turnover is dependent on rainfall and depth, and is mediated by genomically divergent microorganisms.</title>
        <authorList>
            <person name="Diamond S."/>
            <person name="Andeer P.F."/>
            <person name="Li Z."/>
            <person name="Crits-Christoph A."/>
            <person name="Burstein D."/>
            <person name="Anantharaman K."/>
            <person name="Lane K.R."/>
            <person name="Thomas B.C."/>
            <person name="Pan C."/>
            <person name="Northen T.R."/>
            <person name="Banfield J.F."/>
        </authorList>
    </citation>
    <scope>NUCLEOTIDE SEQUENCE [LARGE SCALE GENOMIC DNA]</scope>
    <source>
        <strain evidence="1">WS_8</strain>
    </source>
</reference>
<evidence type="ECO:0000313" key="2">
    <source>
        <dbReference type="Proteomes" id="UP000316609"/>
    </source>
</evidence>
<keyword evidence="1" id="KW-0808">Transferase</keyword>
<dbReference type="AlphaFoldDB" id="A0A538TQ40"/>
<feature type="non-terminal residue" evidence="1">
    <location>
        <position position="1"/>
    </location>
</feature>
<organism evidence="1 2">
    <name type="scientific">Eiseniibacteriota bacterium</name>
    <dbReference type="NCBI Taxonomy" id="2212470"/>
    <lineage>
        <taxon>Bacteria</taxon>
        <taxon>Candidatus Eiseniibacteriota</taxon>
    </lineage>
</organism>
<dbReference type="Gene3D" id="3.40.50.300">
    <property type="entry name" value="P-loop containing nucleotide triphosphate hydrolases"/>
    <property type="match status" value="1"/>
</dbReference>
<proteinExistence type="predicted"/>
<evidence type="ECO:0000313" key="1">
    <source>
        <dbReference type="EMBL" id="TMQ65756.1"/>
    </source>
</evidence>
<name>A0A538TQ40_UNCEI</name>
<protein>
    <submittedName>
        <fullName evidence="1">Shikimate kinase</fullName>
    </submittedName>
</protein>
<accession>A0A538TQ40</accession>
<comment type="caution">
    <text evidence="1">The sequence shown here is derived from an EMBL/GenBank/DDBJ whole genome shotgun (WGS) entry which is preliminary data.</text>
</comment>
<dbReference type="InterPro" id="IPR027417">
    <property type="entry name" value="P-loop_NTPase"/>
</dbReference>